<comment type="subcellular location">
    <subcellularLocation>
        <location evidence="1">Membrane</location>
        <topology evidence="1">Multi-pass membrane protein</topology>
    </subcellularLocation>
</comment>
<dbReference type="STRING" id="232089.SAMN05443544_0349"/>
<dbReference type="AlphaFoldDB" id="A0A1N6DKC5"/>
<feature type="transmembrane region" description="Helical" evidence="5">
    <location>
        <begin position="92"/>
        <end position="113"/>
    </location>
</feature>
<feature type="transmembrane region" description="Helical" evidence="5">
    <location>
        <begin position="65"/>
        <end position="85"/>
    </location>
</feature>
<dbReference type="Proteomes" id="UP000184699">
    <property type="component" value="Unassembled WGS sequence"/>
</dbReference>
<evidence type="ECO:0000256" key="1">
    <source>
        <dbReference type="ARBA" id="ARBA00004141"/>
    </source>
</evidence>
<dbReference type="Pfam" id="PF02361">
    <property type="entry name" value="CbiQ"/>
    <property type="match status" value="1"/>
</dbReference>
<keyword evidence="3 5" id="KW-1133">Transmembrane helix</keyword>
<evidence type="ECO:0000256" key="4">
    <source>
        <dbReference type="ARBA" id="ARBA00023136"/>
    </source>
</evidence>
<evidence type="ECO:0000256" key="2">
    <source>
        <dbReference type="ARBA" id="ARBA00022692"/>
    </source>
</evidence>
<evidence type="ECO:0000313" key="7">
    <source>
        <dbReference type="Proteomes" id="UP000184699"/>
    </source>
</evidence>
<evidence type="ECO:0000313" key="6">
    <source>
        <dbReference type="EMBL" id="SIN71123.1"/>
    </source>
</evidence>
<keyword evidence="2 5" id="KW-0812">Transmembrane</keyword>
<dbReference type="RefSeq" id="WP_074258651.1">
    <property type="nucleotide sequence ID" value="NZ_FSRJ01000001.1"/>
</dbReference>
<keyword evidence="4 5" id="KW-0472">Membrane</keyword>
<accession>A0A1N6DKC5</accession>
<dbReference type="GO" id="GO:0005886">
    <property type="term" value="C:plasma membrane"/>
    <property type="evidence" value="ECO:0007669"/>
    <property type="project" value="UniProtKB-ARBA"/>
</dbReference>
<dbReference type="CDD" id="cd16914">
    <property type="entry name" value="EcfT"/>
    <property type="match status" value="1"/>
</dbReference>
<dbReference type="InterPro" id="IPR003339">
    <property type="entry name" value="ABC/ECF_trnsptr_transmembrane"/>
</dbReference>
<feature type="transmembrane region" description="Helical" evidence="5">
    <location>
        <begin position="21"/>
        <end position="53"/>
    </location>
</feature>
<protein>
    <submittedName>
        <fullName evidence="6">Biotin transport system permease protein</fullName>
    </submittedName>
</protein>
<dbReference type="OrthoDB" id="509049at2"/>
<organism evidence="6 7">
    <name type="scientific">Agromyces cerinus subsp. cerinus</name>
    <dbReference type="NCBI Taxonomy" id="232089"/>
    <lineage>
        <taxon>Bacteria</taxon>
        <taxon>Bacillati</taxon>
        <taxon>Actinomycetota</taxon>
        <taxon>Actinomycetes</taxon>
        <taxon>Micrococcales</taxon>
        <taxon>Microbacteriaceae</taxon>
        <taxon>Agromyces</taxon>
    </lineage>
</organism>
<name>A0A1N6DKC5_9MICO</name>
<evidence type="ECO:0000256" key="3">
    <source>
        <dbReference type="ARBA" id="ARBA00022989"/>
    </source>
</evidence>
<sequence length="197" mass="20920">MIGVFHPGRSLVHRTPALAKLGLLAVLVTVIALQTSLVALGVAAGLVAALFVVAWLPFGLVWRQIVPILWLLAFAIPVQVIFGGWEAAATMAVRLVLAVALAALYTLTTPVTATLDAMQTLLRPFRRWIDADRVGLALALTIRCVPLLADIVREVLEARKARGAEGSVVALAVPVIVRALQTAEHLGDALTARGFDD</sequence>
<proteinExistence type="predicted"/>
<reference evidence="7" key="1">
    <citation type="submission" date="2016-11" db="EMBL/GenBank/DDBJ databases">
        <authorList>
            <person name="Varghese N."/>
            <person name="Submissions S."/>
        </authorList>
    </citation>
    <scope>NUCLEOTIDE SEQUENCE [LARGE SCALE GENOMIC DNA]</scope>
    <source>
        <strain evidence="7">DSM 8595</strain>
    </source>
</reference>
<gene>
    <name evidence="6" type="ORF">SAMN05443544_0349</name>
</gene>
<dbReference type="EMBL" id="FSRJ01000001">
    <property type="protein sequence ID" value="SIN71123.1"/>
    <property type="molecule type" value="Genomic_DNA"/>
</dbReference>
<keyword evidence="7" id="KW-1185">Reference proteome</keyword>
<dbReference type="PANTHER" id="PTHR33514:SF13">
    <property type="entry name" value="PROTEIN ABCI12, CHLOROPLASTIC"/>
    <property type="match status" value="1"/>
</dbReference>
<dbReference type="PANTHER" id="PTHR33514">
    <property type="entry name" value="PROTEIN ABCI12, CHLOROPLASTIC"/>
    <property type="match status" value="1"/>
</dbReference>
<evidence type="ECO:0000256" key="5">
    <source>
        <dbReference type="SAM" id="Phobius"/>
    </source>
</evidence>